<evidence type="ECO:0000256" key="2">
    <source>
        <dbReference type="SAM" id="MobiDB-lite"/>
    </source>
</evidence>
<sequence length="136" mass="14880">MVASCLDQDPSRRPSADQLLQYSFFKNCEGWDLLFNEFFRGLPNVEERFQEPNALSDGTSSQITSGTDIDSAGSSPEFHAESKDDVVKTVRFGGETIIDTDTNIGFSESSSGSGDLEGLLGDHRGLNMSGINRRSY</sequence>
<dbReference type="PANTHER" id="PTHR48014:SF7">
    <property type="entry name" value="SERINE_THREONINE-PROTEIN KINASE BLUS1"/>
    <property type="match status" value="1"/>
</dbReference>
<keyword evidence="4" id="KW-1185">Reference proteome</keyword>
<dbReference type="GO" id="GO:1902456">
    <property type="term" value="P:regulation of stomatal opening"/>
    <property type="evidence" value="ECO:0007669"/>
    <property type="project" value="TreeGrafter"/>
</dbReference>
<reference evidence="3 4" key="1">
    <citation type="journal article" date="2023" name="Mol. Ecol. Resour.">
        <title>Chromosome-level genome assembly of a triploid poplar Populus alba 'Berolinensis'.</title>
        <authorList>
            <person name="Chen S."/>
            <person name="Yu Y."/>
            <person name="Wang X."/>
            <person name="Wang S."/>
            <person name="Zhang T."/>
            <person name="Zhou Y."/>
            <person name="He R."/>
            <person name="Meng N."/>
            <person name="Wang Y."/>
            <person name="Liu W."/>
            <person name="Liu Z."/>
            <person name="Liu J."/>
            <person name="Guo Q."/>
            <person name="Huang H."/>
            <person name="Sederoff R.R."/>
            <person name="Wang G."/>
            <person name="Qu G."/>
            <person name="Chen S."/>
        </authorList>
    </citation>
    <scope>NUCLEOTIDE SEQUENCE [LARGE SCALE GENOMIC DNA]</scope>
    <source>
        <strain evidence="3">SC-2020</strain>
    </source>
</reference>
<dbReference type="GO" id="GO:0043539">
    <property type="term" value="F:protein serine/threonine kinase activator activity"/>
    <property type="evidence" value="ECO:0007669"/>
    <property type="project" value="InterPro"/>
</dbReference>
<dbReference type="Proteomes" id="UP001164929">
    <property type="component" value="Chromosome 4"/>
</dbReference>
<protein>
    <submittedName>
        <fullName evidence="3">Uncharacterized protein</fullName>
    </submittedName>
</protein>
<comment type="similarity">
    <text evidence="1">Belongs to the protein kinase superfamily. STE Ser/Thr protein kinase family. STE20 subfamily.</text>
</comment>
<feature type="region of interest" description="Disordered" evidence="2">
    <location>
        <begin position="50"/>
        <end position="82"/>
    </location>
</feature>
<name>A0AAD6W8L4_9ROSI</name>
<dbReference type="EMBL" id="JAQIZT010000004">
    <property type="protein sequence ID" value="KAJ7001734.1"/>
    <property type="molecule type" value="Genomic_DNA"/>
</dbReference>
<accession>A0AAD6W8L4</accession>
<gene>
    <name evidence="3" type="ORF">NC653_011976</name>
</gene>
<proteinExistence type="inferred from homology"/>
<evidence type="ECO:0000256" key="1">
    <source>
        <dbReference type="ARBA" id="ARBA00008874"/>
    </source>
</evidence>
<feature type="compositionally biased region" description="Polar residues" evidence="2">
    <location>
        <begin position="56"/>
        <end position="74"/>
    </location>
</feature>
<dbReference type="InterPro" id="IPR047173">
    <property type="entry name" value="STRAD_A/B-like"/>
</dbReference>
<dbReference type="SUPFAM" id="SSF56112">
    <property type="entry name" value="Protein kinase-like (PK-like)"/>
    <property type="match status" value="1"/>
</dbReference>
<dbReference type="AlphaFoldDB" id="A0AAD6W8L4"/>
<organism evidence="3 4">
    <name type="scientific">Populus alba x Populus x berolinensis</name>
    <dbReference type="NCBI Taxonomy" id="444605"/>
    <lineage>
        <taxon>Eukaryota</taxon>
        <taxon>Viridiplantae</taxon>
        <taxon>Streptophyta</taxon>
        <taxon>Embryophyta</taxon>
        <taxon>Tracheophyta</taxon>
        <taxon>Spermatophyta</taxon>
        <taxon>Magnoliopsida</taxon>
        <taxon>eudicotyledons</taxon>
        <taxon>Gunneridae</taxon>
        <taxon>Pentapetalae</taxon>
        <taxon>rosids</taxon>
        <taxon>fabids</taxon>
        <taxon>Malpighiales</taxon>
        <taxon>Salicaceae</taxon>
        <taxon>Saliceae</taxon>
        <taxon>Populus</taxon>
    </lineage>
</organism>
<evidence type="ECO:0000313" key="3">
    <source>
        <dbReference type="EMBL" id="KAJ7001734.1"/>
    </source>
</evidence>
<dbReference type="PANTHER" id="PTHR48014">
    <property type="entry name" value="SERINE/THREONINE-PROTEIN KINASE FRAY2"/>
    <property type="match status" value="1"/>
</dbReference>
<comment type="caution">
    <text evidence="3">The sequence shown here is derived from an EMBL/GenBank/DDBJ whole genome shotgun (WGS) entry which is preliminary data.</text>
</comment>
<dbReference type="InterPro" id="IPR011009">
    <property type="entry name" value="Kinase-like_dom_sf"/>
</dbReference>
<evidence type="ECO:0000313" key="4">
    <source>
        <dbReference type="Proteomes" id="UP001164929"/>
    </source>
</evidence>